<dbReference type="OrthoDB" id="19195at10239"/>
<proteinExistence type="predicted"/>
<protein>
    <submittedName>
        <fullName evidence="1">Virion component</fullName>
    </submittedName>
</protein>
<evidence type="ECO:0000313" key="1">
    <source>
        <dbReference type="EMBL" id="QIW89109.1"/>
    </source>
</evidence>
<gene>
    <name evidence="1" type="ORF">TwortDSMZ_110</name>
</gene>
<sequence length="101" mass="11760">MNKKQEVLESMKKELGCLPPSVSMTSKYDALHIHGALEKFKELSDTGSKLTKKYLNGSEILTINYQDFDSMQDYYLYLLRNYSKIKQCLGEITEHFEQRIA</sequence>
<dbReference type="KEGG" id="vg:5130285"/>
<dbReference type="EMBL" id="MT151386">
    <property type="protein sequence ID" value="QIW89109.1"/>
    <property type="molecule type" value="Genomic_DNA"/>
</dbReference>
<organism evidence="1 2">
    <name type="scientific">Staphylococcus phage Twort (strain DSM 17442 / HER 48)</name>
    <name type="common">Bacteriophage Twort</name>
    <dbReference type="NCBI Taxonomy" id="2908167"/>
    <lineage>
        <taxon>Viruses</taxon>
        <taxon>Duplodnaviria</taxon>
        <taxon>Heunggongvirae</taxon>
        <taxon>Uroviricota</taxon>
        <taxon>Caudoviricetes</taxon>
        <taxon>Herelleviridae</taxon>
        <taxon>Twortvirinae</taxon>
        <taxon>Twortvirus</taxon>
        <taxon>Twortvirus twort</taxon>
    </lineage>
</organism>
<evidence type="ECO:0000313" key="2">
    <source>
        <dbReference type="Proteomes" id="UP000503318"/>
    </source>
</evidence>
<name>A0A6H0X5B3_BPTWO</name>
<organismHost>
    <name type="scientific">Twortvirus twort</name>
    <dbReference type="NCBI Taxonomy" id="55510"/>
</organismHost>
<reference evidence="1 2" key="1">
    <citation type="submission" date="2020-03" db="EMBL/GenBank/DDBJ databases">
        <title>Variable regions in the genome of staphylococcal bacteriophage Twort.</title>
        <authorList>
            <person name="Glowacka-Rutkowska A."/>
            <person name="Gawor J."/>
            <person name="Lobocka M."/>
        </authorList>
    </citation>
    <scope>NUCLEOTIDE SEQUENCE [LARGE SCALE GENOMIC DNA]</scope>
</reference>
<accession>A0A6H0X5B3</accession>
<dbReference type="RefSeq" id="YP_238561.1">
    <property type="nucleotide sequence ID" value="NC_007021.1"/>
</dbReference>
<dbReference type="Proteomes" id="UP000503318">
    <property type="component" value="Segment"/>
</dbReference>